<accession>A0A173ULW5</accession>
<sequence length="80" mass="8771">MTKSAHTRASLLPYSIIAAAVAGDAEAVSRVVRHYSSYIAALSTRTSYGSDGYPRLQVDEELRNRLEAKLIIAILDFDLT</sequence>
<dbReference type="RefSeq" id="WP_055186559.1">
    <property type="nucleotide sequence ID" value="NZ_CYXN01000022.1"/>
</dbReference>
<dbReference type="AlphaFoldDB" id="A0A173ULW5"/>
<reference evidence="2 3" key="1">
    <citation type="submission" date="2015-09" db="EMBL/GenBank/DDBJ databases">
        <authorList>
            <consortium name="Pathogen Informatics"/>
        </authorList>
    </citation>
    <scope>NUCLEOTIDE SEQUENCE [LARGE SCALE GENOMIC DNA]</scope>
    <source>
        <strain evidence="2 3">2789STDY5834970</strain>
    </source>
</reference>
<dbReference type="Pfam" id="PF12645">
    <property type="entry name" value="HTH_16"/>
    <property type="match status" value="1"/>
</dbReference>
<proteinExistence type="predicted"/>
<dbReference type="OrthoDB" id="9801453at2"/>
<evidence type="ECO:0000313" key="2">
    <source>
        <dbReference type="EMBL" id="CUN15919.1"/>
    </source>
</evidence>
<evidence type="ECO:0000259" key="1">
    <source>
        <dbReference type="Pfam" id="PF12645"/>
    </source>
</evidence>
<feature type="domain" description="Helix-turn-helix conjugative transposon-like" evidence="1">
    <location>
        <begin position="14"/>
        <end position="78"/>
    </location>
</feature>
<dbReference type="InterPro" id="IPR024760">
    <property type="entry name" value="HTH_dom_conjug_TS-like"/>
</dbReference>
<evidence type="ECO:0000313" key="3">
    <source>
        <dbReference type="Proteomes" id="UP000095649"/>
    </source>
</evidence>
<dbReference type="EMBL" id="CYXN01000022">
    <property type="protein sequence ID" value="CUN15919.1"/>
    <property type="molecule type" value="Genomic_DNA"/>
</dbReference>
<gene>
    <name evidence="2" type="ORF">ERS852582_02203</name>
</gene>
<protein>
    <submittedName>
        <fullName evidence="2">Helix-turn-helix domain</fullName>
    </submittedName>
</protein>
<name>A0A173ULW5_9FIRM</name>
<organism evidence="2 3">
    <name type="scientific">Faecalibacterium prausnitzii</name>
    <dbReference type="NCBI Taxonomy" id="853"/>
    <lineage>
        <taxon>Bacteria</taxon>
        <taxon>Bacillati</taxon>
        <taxon>Bacillota</taxon>
        <taxon>Clostridia</taxon>
        <taxon>Eubacteriales</taxon>
        <taxon>Oscillospiraceae</taxon>
        <taxon>Faecalibacterium</taxon>
    </lineage>
</organism>
<dbReference type="Proteomes" id="UP000095649">
    <property type="component" value="Unassembled WGS sequence"/>
</dbReference>